<proteinExistence type="predicted"/>
<keyword evidence="3" id="KW-1185">Reference proteome</keyword>
<evidence type="ECO:0000313" key="3">
    <source>
        <dbReference type="Proteomes" id="UP000006693"/>
    </source>
</evidence>
<dbReference type="EMBL" id="CP000011">
    <property type="protein sequence ID" value="AAU46938.1"/>
    <property type="molecule type" value="Genomic_DNA"/>
</dbReference>
<evidence type="ECO:0000313" key="2">
    <source>
        <dbReference type="EMBL" id="AAU46938.1"/>
    </source>
</evidence>
<dbReference type="Proteomes" id="UP000006693">
    <property type="component" value="Chromosome 2"/>
</dbReference>
<feature type="compositionally biased region" description="Low complexity" evidence="1">
    <location>
        <begin position="41"/>
        <end position="51"/>
    </location>
</feature>
<dbReference type="KEGG" id="bma:BMAA0626"/>
<protein>
    <submittedName>
        <fullName evidence="2">Uncharacterized protein</fullName>
    </submittedName>
</protein>
<feature type="region of interest" description="Disordered" evidence="1">
    <location>
        <begin position="171"/>
        <end position="203"/>
    </location>
</feature>
<accession>A0A0H2WCP7</accession>
<reference evidence="2 3" key="1">
    <citation type="journal article" date="2004" name="Proc. Natl. Acad. Sci. U.S.A.">
        <title>Structural flexibility in the Burkholderia mallei genome.</title>
        <authorList>
            <person name="Nierman W.C."/>
            <person name="DeShazer D."/>
            <person name="Kim H.S."/>
            <person name="Tettelin H."/>
            <person name="Nelson K.E."/>
            <person name="Feldblyum T."/>
            <person name="Ulrich R.L."/>
            <person name="Ronning C.M."/>
            <person name="Brinkac L.M."/>
            <person name="Daugherty S.C."/>
            <person name="Davidsen T.D."/>
            <person name="Deboy R.T."/>
            <person name="Dimitrov G."/>
            <person name="Dodson R.J."/>
            <person name="Durkin A.S."/>
            <person name="Gwinn M.L."/>
            <person name="Haft D.H."/>
            <person name="Khouri H."/>
            <person name="Kolonay J.F."/>
            <person name="Madupu R."/>
            <person name="Mohammoud Y."/>
            <person name="Nelson W.C."/>
            <person name="Radune D."/>
            <person name="Romero C.M."/>
            <person name="Sarria S."/>
            <person name="Selengut J."/>
            <person name="Shamblin C."/>
            <person name="Sullivan S.A."/>
            <person name="White O."/>
            <person name="Yu Y."/>
            <person name="Zafar N."/>
            <person name="Zhou L."/>
            <person name="Fraser C.M."/>
        </authorList>
    </citation>
    <scope>NUCLEOTIDE SEQUENCE [LARGE SCALE GENOMIC DNA]</scope>
    <source>
        <strain evidence="2 3">ATCC 23344</strain>
    </source>
</reference>
<feature type="compositionally biased region" description="Basic residues" evidence="1">
    <location>
        <begin position="1"/>
        <end position="12"/>
    </location>
</feature>
<feature type="compositionally biased region" description="Basic residues" evidence="1">
    <location>
        <begin position="52"/>
        <end position="67"/>
    </location>
</feature>
<gene>
    <name evidence="2" type="ordered locus">BMAA0626</name>
</gene>
<dbReference type="HOGENOM" id="CLU_090930_0_0_4"/>
<name>A0A0H2WCP7_BURMA</name>
<feature type="compositionally biased region" description="Basic and acidic residues" evidence="1">
    <location>
        <begin position="181"/>
        <end position="203"/>
    </location>
</feature>
<feature type="compositionally biased region" description="Basic and acidic residues" evidence="1">
    <location>
        <begin position="27"/>
        <end position="39"/>
    </location>
</feature>
<feature type="region of interest" description="Disordered" evidence="1">
    <location>
        <begin position="1"/>
        <end position="119"/>
    </location>
</feature>
<dbReference type="AlphaFoldDB" id="A0A0H2WCP7"/>
<evidence type="ECO:0000256" key="1">
    <source>
        <dbReference type="SAM" id="MobiDB-lite"/>
    </source>
</evidence>
<organism evidence="2 3">
    <name type="scientific">Burkholderia mallei (strain ATCC 23344)</name>
    <dbReference type="NCBI Taxonomy" id="243160"/>
    <lineage>
        <taxon>Bacteria</taxon>
        <taxon>Pseudomonadati</taxon>
        <taxon>Pseudomonadota</taxon>
        <taxon>Betaproteobacteria</taxon>
        <taxon>Burkholderiales</taxon>
        <taxon>Burkholderiaceae</taxon>
        <taxon>Burkholderia</taxon>
        <taxon>pseudomallei group</taxon>
    </lineage>
</organism>
<sequence length="203" mass="22975">MCKPARPARRRPSREQDRKPAGCTLEARMKNAMRSDRRASAPRPRAIAARQGIRRMKEKPRGSRRKRCGESRGVLIRAGRRRASAPGALRRSRRVAGARIGATTGRRTRPYRSSAASGPFCSTDEFTPRVFRERNPPADGQRLRCPPRACRRMLGRKADIAHAPKFAYCESRGSGLRRPNRRADRLRMRARRAGDRGHAPHHA</sequence>